<evidence type="ECO:0008006" key="5">
    <source>
        <dbReference type="Google" id="ProtNLM"/>
    </source>
</evidence>
<keyword evidence="4" id="KW-1185">Reference proteome</keyword>
<evidence type="ECO:0000256" key="1">
    <source>
        <dbReference type="SAM" id="MobiDB-lite"/>
    </source>
</evidence>
<gene>
    <name evidence="3" type="ORF">C1O66_09615</name>
</gene>
<sequence>MNATSRHAAPLRVEVLPQPALQLAVSFLALLAAASLSAAGVAHQLVSAWHSVWVLPLCAALGWRVARVRPRLLLWDGQSWRLHEREASGAPRDPGVELRLAAVFDFDDWLLLRAQRVDAAAPLLQRLRWHWVPLYLPLSRRRQPGVWGTLRATLFAARASQDGQSTRGARDQPPGGAGPAT</sequence>
<evidence type="ECO:0000313" key="4">
    <source>
        <dbReference type="Proteomes" id="UP000235916"/>
    </source>
</evidence>
<keyword evidence="2" id="KW-1133">Transmembrane helix</keyword>
<protein>
    <recommendedName>
        <fullName evidence="5">Toxin CptA</fullName>
    </recommendedName>
</protein>
<comment type="caution">
    <text evidence="3">The sequence shown here is derived from an EMBL/GenBank/DDBJ whole genome shotgun (WGS) entry which is preliminary data.</text>
</comment>
<name>A0A2N8KWC4_9BURK</name>
<evidence type="ECO:0000256" key="2">
    <source>
        <dbReference type="SAM" id="Phobius"/>
    </source>
</evidence>
<accession>A0A2N8KWC4</accession>
<dbReference type="EMBL" id="POSP01000003">
    <property type="protein sequence ID" value="PND37755.1"/>
    <property type="molecule type" value="Genomic_DNA"/>
</dbReference>
<dbReference type="OrthoDB" id="9157092at2"/>
<keyword evidence="2" id="KW-0812">Transmembrane</keyword>
<organism evidence="3 4">
    <name type="scientific">Kinneretia aquatilis</name>
    <dbReference type="NCBI Taxonomy" id="2070761"/>
    <lineage>
        <taxon>Bacteria</taxon>
        <taxon>Pseudomonadati</taxon>
        <taxon>Pseudomonadota</taxon>
        <taxon>Betaproteobacteria</taxon>
        <taxon>Burkholderiales</taxon>
        <taxon>Sphaerotilaceae</taxon>
        <taxon>Roseateles</taxon>
    </lineage>
</organism>
<feature type="transmembrane region" description="Helical" evidence="2">
    <location>
        <begin position="48"/>
        <end position="66"/>
    </location>
</feature>
<dbReference type="Proteomes" id="UP000235916">
    <property type="component" value="Unassembled WGS sequence"/>
</dbReference>
<keyword evidence="2" id="KW-0472">Membrane</keyword>
<evidence type="ECO:0000313" key="3">
    <source>
        <dbReference type="EMBL" id="PND37755.1"/>
    </source>
</evidence>
<dbReference type="AlphaFoldDB" id="A0A2N8KWC4"/>
<dbReference type="RefSeq" id="WP_102767675.1">
    <property type="nucleotide sequence ID" value="NZ_POSP01000003.1"/>
</dbReference>
<proteinExistence type="predicted"/>
<feature type="region of interest" description="Disordered" evidence="1">
    <location>
        <begin position="159"/>
        <end position="181"/>
    </location>
</feature>
<reference evidence="3 4" key="1">
    <citation type="submission" date="2018-01" db="EMBL/GenBank/DDBJ databases">
        <title>Draft genome sequence of Paucibacter aquatile CR182 isolated from freshwater of the Nakdong River.</title>
        <authorList>
            <person name="Choi A."/>
            <person name="Chung E.J."/>
        </authorList>
    </citation>
    <scope>NUCLEOTIDE SEQUENCE [LARGE SCALE GENOMIC DNA]</scope>
    <source>
        <strain evidence="3 4">CR182</strain>
    </source>
</reference>